<proteinExistence type="inferred from homology"/>
<organism evidence="18 19">
    <name type="scientific">Zygosaccharomyces rouxii</name>
    <dbReference type="NCBI Taxonomy" id="4956"/>
    <lineage>
        <taxon>Eukaryota</taxon>
        <taxon>Fungi</taxon>
        <taxon>Dikarya</taxon>
        <taxon>Ascomycota</taxon>
        <taxon>Saccharomycotina</taxon>
        <taxon>Saccharomycetes</taxon>
        <taxon>Saccharomycetales</taxon>
        <taxon>Saccharomycetaceae</taxon>
        <taxon>Zygosaccharomyces</taxon>
    </lineage>
</organism>
<dbReference type="GO" id="GO:0005789">
    <property type="term" value="C:endoplasmic reticulum membrane"/>
    <property type="evidence" value="ECO:0007669"/>
    <property type="project" value="UniProtKB-SubCell"/>
</dbReference>
<dbReference type="GO" id="GO:0008526">
    <property type="term" value="F:phosphatidylinositol transfer activity"/>
    <property type="evidence" value="ECO:0007669"/>
    <property type="project" value="UniProtKB-UniRule"/>
</dbReference>
<evidence type="ECO:0000256" key="3">
    <source>
        <dbReference type="ARBA" id="ARBA00006667"/>
    </source>
</evidence>
<evidence type="ECO:0000256" key="11">
    <source>
        <dbReference type="ARBA" id="ARBA00023004"/>
    </source>
</evidence>
<evidence type="ECO:0000259" key="17">
    <source>
        <dbReference type="PROSITE" id="PS50191"/>
    </source>
</evidence>
<dbReference type="GO" id="GO:0043001">
    <property type="term" value="P:Golgi to plasma membrane protein transport"/>
    <property type="evidence" value="ECO:0007669"/>
    <property type="project" value="TreeGrafter"/>
</dbReference>
<evidence type="ECO:0000256" key="12">
    <source>
        <dbReference type="ARBA" id="ARBA00023055"/>
    </source>
</evidence>
<evidence type="ECO:0000313" key="19">
    <source>
        <dbReference type="Proteomes" id="UP000187013"/>
    </source>
</evidence>
<comment type="similarity">
    <text evidence="3 16">Belongs to the SFH5 family.</text>
</comment>
<comment type="function">
    <text evidence="15">Non-classical phosphatidylinositol (PtdIns) transfer protein (PITP), which exhibits PtdIns-binding/transfer activity in the absence of detectable PtdCho-binding/transfer activity. Regulates PtdIns(4,5)P2 homeostasis at the plasma membrane. Heme-binding protein that may play a role in organic oxidant-induced stress responses.</text>
</comment>
<comment type="caution">
    <text evidence="18">The sequence shown here is derived from an EMBL/GenBank/DDBJ whole genome shotgun (WGS) entry which is preliminary data.</text>
</comment>
<comment type="subcellular location">
    <subcellularLocation>
        <location evidence="16">Cytoplasm</location>
    </subcellularLocation>
    <subcellularLocation>
        <location evidence="2 16">Endoplasmic reticulum membrane</location>
        <topology evidence="2 16">Peripheral membrane protein</topology>
    </subcellularLocation>
    <subcellularLocation>
        <location evidence="16">Microsome membrane</location>
        <topology evidence="16">Peripheral membrane protein</topology>
    </subcellularLocation>
</comment>
<dbReference type="InterPro" id="IPR036865">
    <property type="entry name" value="CRAL-TRIO_dom_sf"/>
</dbReference>
<keyword evidence="9 16" id="KW-0256">Endoplasmic reticulum</keyword>
<evidence type="ECO:0000256" key="14">
    <source>
        <dbReference type="ARBA" id="ARBA00024146"/>
    </source>
</evidence>
<dbReference type="SUPFAM" id="SSF52087">
    <property type="entry name" value="CRAL/TRIO domain"/>
    <property type="match status" value="1"/>
</dbReference>
<reference evidence="18 19" key="1">
    <citation type="submission" date="2016-08" db="EMBL/GenBank/DDBJ databases">
        <title>Draft genome sequence of allopolyploid Zygosaccharomyces rouxii.</title>
        <authorList>
            <person name="Watanabe J."/>
            <person name="Uehara K."/>
            <person name="Mogi Y."/>
            <person name="Tsukioka Y."/>
        </authorList>
    </citation>
    <scope>NUCLEOTIDE SEQUENCE [LARGE SCALE GENOMIC DNA]</scope>
    <source>
        <strain evidence="18 19">NBRC 110957</strain>
    </source>
</reference>
<dbReference type="Proteomes" id="UP000187013">
    <property type="component" value="Unassembled WGS sequence"/>
</dbReference>
<dbReference type="OrthoDB" id="75724at2759"/>
<keyword evidence="11" id="KW-0408">Iron</keyword>
<evidence type="ECO:0000256" key="8">
    <source>
        <dbReference type="ARBA" id="ARBA00022723"/>
    </source>
</evidence>
<dbReference type="CDD" id="cd00170">
    <property type="entry name" value="SEC14"/>
    <property type="match status" value="1"/>
</dbReference>
<accession>A0A1Q3ACS1</accession>
<evidence type="ECO:0000256" key="10">
    <source>
        <dbReference type="ARBA" id="ARBA00022848"/>
    </source>
</evidence>
<dbReference type="InterPro" id="IPR042938">
    <property type="entry name" value="Sfh5"/>
</dbReference>
<dbReference type="GO" id="GO:0017157">
    <property type="term" value="P:regulation of exocytosis"/>
    <property type="evidence" value="ECO:0007669"/>
    <property type="project" value="TreeGrafter"/>
</dbReference>
<comment type="catalytic activity">
    <reaction evidence="14">
        <text>a 1,2-diacyl-sn-glycero-3-phospho-(1D-myo-inositol)(in) = a 1,2-diacyl-sn-glycero-3-phospho-(1D-myo-inositol)(out)</text>
        <dbReference type="Rhea" id="RHEA:38691"/>
        <dbReference type="ChEBI" id="CHEBI:57880"/>
    </reaction>
    <physiologicalReaction direction="left-to-right" evidence="14">
        <dbReference type="Rhea" id="RHEA:38692"/>
    </physiologicalReaction>
</comment>
<evidence type="ECO:0000256" key="15">
    <source>
        <dbReference type="ARBA" id="ARBA00024180"/>
    </source>
</evidence>
<dbReference type="PANTHER" id="PTHR47669">
    <property type="entry name" value="PHOSPHATIDYLINOSITOL TRANSFER PROTEIN SFH5"/>
    <property type="match status" value="1"/>
</dbReference>
<evidence type="ECO:0000256" key="2">
    <source>
        <dbReference type="ARBA" id="ARBA00004406"/>
    </source>
</evidence>
<keyword evidence="8" id="KW-0479">Metal-binding</keyword>
<keyword evidence="5 16" id="KW-0813">Transport</keyword>
<keyword evidence="12 16" id="KW-0445">Lipid transport</keyword>
<dbReference type="Pfam" id="PF00650">
    <property type="entry name" value="CRAL_TRIO"/>
    <property type="match status" value="1"/>
</dbReference>
<dbReference type="AlphaFoldDB" id="A0A1Q3ACS1"/>
<gene>
    <name evidence="18" type="ORF">ZYGR_0AK00880</name>
</gene>
<dbReference type="GO" id="GO:0005886">
    <property type="term" value="C:plasma membrane"/>
    <property type="evidence" value="ECO:0007669"/>
    <property type="project" value="TreeGrafter"/>
</dbReference>
<sequence>MAELKFEAADEQKVFEEVFEGLPQLIKDKCKGYDELYGYKLNFKDEDKQVVEKYYDEETAKHLVYKICKAFQFNKDQVTQRIVDVLNWRREFNPLSAAFLETHNPELEEVGVITQYPEEAPNKRVVTWNLYGQLVKRKELFKDADKFIRYRIGLMEKGLRLLQFQSDDNNYMTQVHDYKGVSVFRMDGNIKKCTKQVISIFQQYYPELLWTKYFVNVPAIFSWVYGVVKQFVDEQTMSKFVVLSDGKKLTQYLKSAPKDYGGQQQGLKEQNIQDLRPTAYGLYLLEKQNNEDID</sequence>
<keyword evidence="7" id="KW-0349">Heme</keyword>
<dbReference type="SMART" id="SM00516">
    <property type="entry name" value="SEC14"/>
    <property type="match status" value="1"/>
</dbReference>
<evidence type="ECO:0000256" key="13">
    <source>
        <dbReference type="ARBA" id="ARBA00023136"/>
    </source>
</evidence>
<feature type="domain" description="CRAL-TRIO" evidence="17">
    <location>
        <begin position="103"/>
        <end position="268"/>
    </location>
</feature>
<evidence type="ECO:0000313" key="18">
    <source>
        <dbReference type="EMBL" id="GAV53586.1"/>
    </source>
</evidence>
<evidence type="ECO:0000256" key="1">
    <source>
        <dbReference type="ARBA" id="ARBA00001970"/>
    </source>
</evidence>
<keyword evidence="6 16" id="KW-0963">Cytoplasm</keyword>
<dbReference type="GO" id="GO:0032541">
    <property type="term" value="C:cortical endoplasmic reticulum"/>
    <property type="evidence" value="ECO:0007669"/>
    <property type="project" value="TreeGrafter"/>
</dbReference>
<dbReference type="EMBL" id="BDGX01000037">
    <property type="protein sequence ID" value="GAV53586.1"/>
    <property type="molecule type" value="Genomic_DNA"/>
</dbReference>
<dbReference type="Gene3D" id="3.40.525.10">
    <property type="entry name" value="CRAL-TRIO lipid binding domain"/>
    <property type="match status" value="1"/>
</dbReference>
<evidence type="ECO:0000256" key="4">
    <source>
        <dbReference type="ARBA" id="ARBA00018320"/>
    </source>
</evidence>
<dbReference type="InterPro" id="IPR001251">
    <property type="entry name" value="CRAL-TRIO_dom"/>
</dbReference>
<comment type="cofactor">
    <cofactor evidence="1">
        <name>heme b</name>
        <dbReference type="ChEBI" id="CHEBI:60344"/>
    </cofactor>
</comment>
<evidence type="ECO:0000256" key="5">
    <source>
        <dbReference type="ARBA" id="ARBA00022448"/>
    </source>
</evidence>
<keyword evidence="10 16" id="KW-0492">Microsome</keyword>
<evidence type="ECO:0000256" key="16">
    <source>
        <dbReference type="RuleBase" id="RU367059"/>
    </source>
</evidence>
<dbReference type="GO" id="GO:0005829">
    <property type="term" value="C:cytosol"/>
    <property type="evidence" value="ECO:0007669"/>
    <property type="project" value="TreeGrafter"/>
</dbReference>
<dbReference type="GO" id="GO:0046872">
    <property type="term" value="F:metal ion binding"/>
    <property type="evidence" value="ECO:0007669"/>
    <property type="project" value="UniProtKB-KW"/>
</dbReference>
<keyword evidence="13 16" id="KW-0472">Membrane</keyword>
<dbReference type="PANTHER" id="PTHR47669:SF1">
    <property type="entry name" value="PHOSPHATIDYLINOSITOL TRANSFER PROTEIN SFH5"/>
    <property type="match status" value="1"/>
</dbReference>
<evidence type="ECO:0000256" key="9">
    <source>
        <dbReference type="ARBA" id="ARBA00022824"/>
    </source>
</evidence>
<evidence type="ECO:0000256" key="6">
    <source>
        <dbReference type="ARBA" id="ARBA00022490"/>
    </source>
</evidence>
<dbReference type="PROSITE" id="PS50191">
    <property type="entry name" value="CRAL_TRIO"/>
    <property type="match status" value="1"/>
</dbReference>
<protein>
    <recommendedName>
        <fullName evidence="4 16">Phosphatidylinositol transfer protein SFH5</fullName>
        <shortName evidence="16">PITP SFH5</shortName>
    </recommendedName>
</protein>
<evidence type="ECO:0000256" key="7">
    <source>
        <dbReference type="ARBA" id="ARBA00022617"/>
    </source>
</evidence>
<name>A0A1Q3ACS1_ZYGRO</name>